<organism evidence="1 2">
    <name type="scientific">Cinchona calisaya</name>
    <dbReference type="NCBI Taxonomy" id="153742"/>
    <lineage>
        <taxon>Eukaryota</taxon>
        <taxon>Viridiplantae</taxon>
        <taxon>Streptophyta</taxon>
        <taxon>Embryophyta</taxon>
        <taxon>Tracheophyta</taxon>
        <taxon>Spermatophyta</taxon>
        <taxon>Magnoliopsida</taxon>
        <taxon>eudicotyledons</taxon>
        <taxon>Gunneridae</taxon>
        <taxon>Pentapetalae</taxon>
        <taxon>asterids</taxon>
        <taxon>lamiids</taxon>
        <taxon>Gentianales</taxon>
        <taxon>Rubiaceae</taxon>
        <taxon>Cinchonoideae</taxon>
        <taxon>Cinchoneae</taxon>
        <taxon>Cinchona</taxon>
    </lineage>
</organism>
<dbReference type="AlphaFoldDB" id="A0ABD2YZJ1"/>
<sequence>MAAAAAGGIDQVAINPYLPDPIKNLRTRPMQETLSRREAQERSLRQQMWYYGNRLTGEAREFPLMRAIPEAIRCIEQANVERFVSWLQLMVMIKVFGTILFGSLKQQEPF</sequence>
<evidence type="ECO:0000313" key="1">
    <source>
        <dbReference type="EMBL" id="KAL3511262.1"/>
    </source>
</evidence>
<dbReference type="EMBL" id="JBJUIK010000012">
    <property type="protein sequence ID" value="KAL3511262.1"/>
    <property type="molecule type" value="Genomic_DNA"/>
</dbReference>
<proteinExistence type="predicted"/>
<comment type="caution">
    <text evidence="1">The sequence shown here is derived from an EMBL/GenBank/DDBJ whole genome shotgun (WGS) entry which is preliminary data.</text>
</comment>
<evidence type="ECO:0000313" key="2">
    <source>
        <dbReference type="Proteomes" id="UP001630127"/>
    </source>
</evidence>
<gene>
    <name evidence="1" type="ORF">ACH5RR_030663</name>
</gene>
<accession>A0ABD2YZJ1</accession>
<reference evidence="1 2" key="1">
    <citation type="submission" date="2024-11" db="EMBL/GenBank/DDBJ databases">
        <title>A near-complete genome assembly of Cinchona calisaya.</title>
        <authorList>
            <person name="Lian D.C."/>
            <person name="Zhao X.W."/>
            <person name="Wei L."/>
        </authorList>
    </citation>
    <scope>NUCLEOTIDE SEQUENCE [LARGE SCALE GENOMIC DNA]</scope>
    <source>
        <tissue evidence="1">Nenye</tissue>
    </source>
</reference>
<keyword evidence="2" id="KW-1185">Reference proteome</keyword>
<protein>
    <submittedName>
        <fullName evidence="1">Uncharacterized protein</fullName>
    </submittedName>
</protein>
<name>A0ABD2YZJ1_9GENT</name>
<dbReference type="Proteomes" id="UP001630127">
    <property type="component" value="Unassembled WGS sequence"/>
</dbReference>